<dbReference type="PANTHER" id="PTHR47326:SF1">
    <property type="entry name" value="HTH PSQ-TYPE DOMAIN-CONTAINING PROTEIN"/>
    <property type="match status" value="1"/>
</dbReference>
<name>E2A586_CAMFO</name>
<dbReference type="InParanoid" id="E2A586"/>
<organism evidence="2">
    <name type="scientific">Camponotus floridanus</name>
    <name type="common">Florida carpenter ant</name>
    <dbReference type="NCBI Taxonomy" id="104421"/>
    <lineage>
        <taxon>Eukaryota</taxon>
        <taxon>Metazoa</taxon>
        <taxon>Ecdysozoa</taxon>
        <taxon>Arthropoda</taxon>
        <taxon>Hexapoda</taxon>
        <taxon>Insecta</taxon>
        <taxon>Pterygota</taxon>
        <taxon>Neoptera</taxon>
        <taxon>Endopterygota</taxon>
        <taxon>Hymenoptera</taxon>
        <taxon>Apocrita</taxon>
        <taxon>Aculeata</taxon>
        <taxon>Formicoidea</taxon>
        <taxon>Formicidae</taxon>
        <taxon>Formicinae</taxon>
        <taxon>Camponotus</taxon>
    </lineage>
</organism>
<dbReference type="AlphaFoldDB" id="E2A586"/>
<dbReference type="Proteomes" id="UP000000311">
    <property type="component" value="Unassembled WGS sequence"/>
</dbReference>
<dbReference type="OMA" id="HVWADEN"/>
<dbReference type="PANTHER" id="PTHR47326">
    <property type="entry name" value="TRANSPOSABLE ELEMENT TC3 TRANSPOSASE-LIKE PROTEIN"/>
    <property type="match status" value="1"/>
</dbReference>
<dbReference type="GO" id="GO:0003676">
    <property type="term" value="F:nucleic acid binding"/>
    <property type="evidence" value="ECO:0007669"/>
    <property type="project" value="InterPro"/>
</dbReference>
<protein>
    <submittedName>
        <fullName evidence="1">Uncharacterized protein</fullName>
    </submittedName>
</protein>
<dbReference type="EMBL" id="GL436889">
    <property type="protein sequence ID" value="EFN71403.1"/>
    <property type="molecule type" value="Genomic_DNA"/>
</dbReference>
<accession>E2A586</accession>
<dbReference type="InterPro" id="IPR036397">
    <property type="entry name" value="RNaseH_sf"/>
</dbReference>
<keyword evidence="2" id="KW-1185">Reference proteome</keyword>
<evidence type="ECO:0000313" key="1">
    <source>
        <dbReference type="EMBL" id="EFN71403.1"/>
    </source>
</evidence>
<proteinExistence type="predicted"/>
<gene>
    <name evidence="1" type="ORF">EAG_00286</name>
</gene>
<feature type="non-terminal residue" evidence="1">
    <location>
        <position position="1"/>
    </location>
</feature>
<sequence length="142" mass="16640">IARIEGISNSTVWTILKEQQLHPYHYQRVQELEARDFERRFNFCTWILPKITEDPDFISKILFTDEATFNRCGIVNLHNSHVWADENPHALIETNSQRQFSTNIWAGILGDKIIGPVILPRLTGQVYMDFLQFQLPELLEDI</sequence>
<dbReference type="Gene3D" id="3.30.420.10">
    <property type="entry name" value="Ribonuclease H-like superfamily/Ribonuclease H"/>
    <property type="match status" value="1"/>
</dbReference>
<reference evidence="1 2" key="1">
    <citation type="journal article" date="2010" name="Science">
        <title>Genomic comparison of the ants Camponotus floridanus and Harpegnathos saltator.</title>
        <authorList>
            <person name="Bonasio R."/>
            <person name="Zhang G."/>
            <person name="Ye C."/>
            <person name="Mutti N.S."/>
            <person name="Fang X."/>
            <person name="Qin N."/>
            <person name="Donahue G."/>
            <person name="Yang P."/>
            <person name="Li Q."/>
            <person name="Li C."/>
            <person name="Zhang P."/>
            <person name="Huang Z."/>
            <person name="Berger S.L."/>
            <person name="Reinberg D."/>
            <person name="Wang J."/>
            <person name="Liebig J."/>
        </authorList>
    </citation>
    <scope>NUCLEOTIDE SEQUENCE [LARGE SCALE GENOMIC DNA]</scope>
    <source>
        <strain evidence="2">C129</strain>
    </source>
</reference>
<feature type="non-terminal residue" evidence="1">
    <location>
        <position position="142"/>
    </location>
</feature>
<evidence type="ECO:0000313" key="2">
    <source>
        <dbReference type="Proteomes" id="UP000000311"/>
    </source>
</evidence>